<dbReference type="RefSeq" id="WP_075055860.1">
    <property type="nucleotide sequence ID" value="NZ_CP007536.1"/>
</dbReference>
<dbReference type="InterPro" id="IPR003615">
    <property type="entry name" value="HNH_nuc"/>
</dbReference>
<evidence type="ECO:0008006" key="3">
    <source>
        <dbReference type="Google" id="ProtNLM"/>
    </source>
</evidence>
<dbReference type="HOGENOM" id="CLU_176748_0_0_2"/>
<sequence>MSFFGPPGGTGPSFDPKKYGTLTMAIRQTVLERARNRCQKCSTKFSPSVEPRFEHINGSKKDNRPQNLRALCPNCYKAVEERENKKKGVLGGLRKALDKVPVDFKK</sequence>
<proteinExistence type="predicted"/>
<evidence type="ECO:0000313" key="2">
    <source>
        <dbReference type="Proteomes" id="UP000027093"/>
    </source>
</evidence>
<name>A0A060HL76_9ARCH</name>
<dbReference type="AlphaFoldDB" id="A0A060HL76"/>
<evidence type="ECO:0000313" key="1">
    <source>
        <dbReference type="EMBL" id="AIC17269.1"/>
    </source>
</evidence>
<dbReference type="OrthoDB" id="11472at2157"/>
<dbReference type="GeneID" id="74948226"/>
<protein>
    <recommendedName>
        <fullName evidence="3">HNH nuclease domain-containing protein</fullName>
    </recommendedName>
</protein>
<dbReference type="EMBL" id="CP007536">
    <property type="protein sequence ID" value="AIC17269.1"/>
    <property type="molecule type" value="Genomic_DNA"/>
</dbReference>
<organism evidence="1 2">
    <name type="scientific">Nitrososphaera viennensis EN76</name>
    <dbReference type="NCBI Taxonomy" id="926571"/>
    <lineage>
        <taxon>Archaea</taxon>
        <taxon>Nitrososphaerota</taxon>
        <taxon>Nitrososphaeria</taxon>
        <taxon>Nitrososphaerales</taxon>
        <taxon>Nitrososphaeraceae</taxon>
        <taxon>Nitrososphaera</taxon>
    </lineage>
</organism>
<dbReference type="CDD" id="cd00085">
    <property type="entry name" value="HNHc"/>
    <property type="match status" value="1"/>
</dbReference>
<dbReference type="Proteomes" id="UP000027093">
    <property type="component" value="Chromosome"/>
</dbReference>
<accession>A0A060HL76</accession>
<keyword evidence="2" id="KW-1185">Reference proteome</keyword>
<gene>
    <name evidence="1" type="ORF">NVIE_029920</name>
</gene>
<dbReference type="KEGG" id="nvn:NVIE_029920"/>
<reference evidence="1 2" key="1">
    <citation type="journal article" date="2014" name="Int. J. Syst. Evol. Microbiol.">
        <title>Nitrososphaera viennensis gen. nov., sp. nov., an aerobic and mesophilic, ammonia-oxidizing archaeon from soil and a member of the archaeal phylum Thaumarchaeota.</title>
        <authorList>
            <person name="Stieglmeier M."/>
            <person name="Klingl A."/>
            <person name="Alves R.J."/>
            <person name="Rittmann S.K."/>
            <person name="Melcher M."/>
            <person name="Leisch N."/>
            <person name="Schleper C."/>
        </authorList>
    </citation>
    <scope>NUCLEOTIDE SEQUENCE [LARGE SCALE GENOMIC DNA]</scope>
    <source>
        <strain evidence="1">EN76</strain>
    </source>
</reference>